<evidence type="ECO:0000256" key="7">
    <source>
        <dbReference type="ARBA" id="ARBA00022989"/>
    </source>
</evidence>
<dbReference type="PANTHER" id="PTHR30614:SF0">
    <property type="entry name" value="L-CYSTINE TRANSPORT SYSTEM PERMEASE PROTEIN TCYL"/>
    <property type="match status" value="1"/>
</dbReference>
<dbReference type="Proteomes" id="UP000293902">
    <property type="component" value="Chromosome"/>
</dbReference>
<sequence length="233" mass="25737">MHNMLTFFSSITDSLPYIFSGLWITVVLIIGAMGLGLLIGIPFSVIRVYGHPFARRCVALYVWFFRGVPVLVLFYLFYFGLLSWLDQVPALDFLPLGDAFFAAILVLGMTTGAYQTQIFKGAILSLPQGQLKAARSLGMGDISAITAIILPQALRFSIPAWSNEFSIVLKDSALAYVIGVAELMSRTRSVAAITHKPLPFTLFAGLIFFILTWAGVKGLKRLEKKMQIQGYTQ</sequence>
<gene>
    <name evidence="12" type="ORF">DO021_13635</name>
    <name evidence="11" type="ORF">EYB58_17395</name>
</gene>
<evidence type="ECO:0000256" key="5">
    <source>
        <dbReference type="ARBA" id="ARBA00022692"/>
    </source>
</evidence>
<evidence type="ECO:0000256" key="6">
    <source>
        <dbReference type="ARBA" id="ARBA00022970"/>
    </source>
</evidence>
<evidence type="ECO:0000256" key="2">
    <source>
        <dbReference type="ARBA" id="ARBA00010072"/>
    </source>
</evidence>
<dbReference type="InterPro" id="IPR043429">
    <property type="entry name" value="ArtM/GltK/GlnP/TcyL/YhdX-like"/>
</dbReference>
<dbReference type="EMBL" id="CP036313">
    <property type="protein sequence ID" value="QBH14545.1"/>
    <property type="molecule type" value="Genomic_DNA"/>
</dbReference>
<dbReference type="Gene3D" id="1.10.3720.10">
    <property type="entry name" value="MetI-like"/>
    <property type="match status" value="1"/>
</dbReference>
<dbReference type="GO" id="GO:0022857">
    <property type="term" value="F:transmembrane transporter activity"/>
    <property type="evidence" value="ECO:0007669"/>
    <property type="project" value="InterPro"/>
</dbReference>
<evidence type="ECO:0000256" key="8">
    <source>
        <dbReference type="ARBA" id="ARBA00023136"/>
    </source>
</evidence>
<dbReference type="InterPro" id="IPR000515">
    <property type="entry name" value="MetI-like"/>
</dbReference>
<comment type="subcellular location">
    <subcellularLocation>
        <location evidence="1">Cell inner membrane</location>
        <topology evidence="1">Multi-pass membrane protein</topology>
    </subcellularLocation>
    <subcellularLocation>
        <location evidence="9">Cell membrane</location>
        <topology evidence="9">Multi-pass membrane protein</topology>
    </subcellularLocation>
</comment>
<name>A0A328FA30_9BACT</name>
<dbReference type="AlphaFoldDB" id="A0A328FA30"/>
<dbReference type="SUPFAM" id="SSF161098">
    <property type="entry name" value="MetI-like"/>
    <property type="match status" value="1"/>
</dbReference>
<dbReference type="InterPro" id="IPR035906">
    <property type="entry name" value="MetI-like_sf"/>
</dbReference>
<dbReference type="PROSITE" id="PS50928">
    <property type="entry name" value="ABC_TM1"/>
    <property type="match status" value="1"/>
</dbReference>
<evidence type="ECO:0000256" key="1">
    <source>
        <dbReference type="ARBA" id="ARBA00004429"/>
    </source>
</evidence>
<dbReference type="NCBIfam" id="TIGR01726">
    <property type="entry name" value="HEQRo_perm_3TM"/>
    <property type="match status" value="1"/>
</dbReference>
<keyword evidence="4" id="KW-1003">Cell membrane</keyword>
<dbReference type="PANTHER" id="PTHR30614">
    <property type="entry name" value="MEMBRANE COMPONENT OF AMINO ACID ABC TRANSPORTER"/>
    <property type="match status" value="1"/>
</dbReference>
<accession>A0A328FA30</accession>
<dbReference type="InterPro" id="IPR010065">
    <property type="entry name" value="AA_ABC_transptr_permease_3TM"/>
</dbReference>
<dbReference type="GO" id="GO:0006865">
    <property type="term" value="P:amino acid transport"/>
    <property type="evidence" value="ECO:0007669"/>
    <property type="project" value="UniProtKB-KW"/>
</dbReference>
<feature type="transmembrane region" description="Helical" evidence="9">
    <location>
        <begin position="93"/>
        <end position="114"/>
    </location>
</feature>
<evidence type="ECO:0000313" key="14">
    <source>
        <dbReference type="Proteomes" id="UP000293902"/>
    </source>
</evidence>
<evidence type="ECO:0000313" key="11">
    <source>
        <dbReference type="EMBL" id="QBH14545.1"/>
    </source>
</evidence>
<proteinExistence type="inferred from homology"/>
<dbReference type="RefSeq" id="WP_111957585.1">
    <property type="nucleotide sequence ID" value="NZ_CP036313.1"/>
</dbReference>
<evidence type="ECO:0000256" key="4">
    <source>
        <dbReference type="ARBA" id="ARBA00022475"/>
    </source>
</evidence>
<organism evidence="12 13">
    <name type="scientific">Desulfobacter hydrogenophilus</name>
    <dbReference type="NCBI Taxonomy" id="2291"/>
    <lineage>
        <taxon>Bacteria</taxon>
        <taxon>Pseudomonadati</taxon>
        <taxon>Thermodesulfobacteriota</taxon>
        <taxon>Desulfobacteria</taxon>
        <taxon>Desulfobacterales</taxon>
        <taxon>Desulfobacteraceae</taxon>
        <taxon>Desulfobacter</taxon>
    </lineage>
</organism>
<feature type="transmembrane region" description="Helical" evidence="9">
    <location>
        <begin position="198"/>
        <end position="216"/>
    </location>
</feature>
<keyword evidence="8 9" id="KW-0472">Membrane</keyword>
<dbReference type="GO" id="GO:0043190">
    <property type="term" value="C:ATP-binding cassette (ABC) transporter complex"/>
    <property type="evidence" value="ECO:0007669"/>
    <property type="project" value="InterPro"/>
</dbReference>
<feature type="domain" description="ABC transmembrane type-1" evidence="10">
    <location>
        <begin position="22"/>
        <end position="219"/>
    </location>
</feature>
<dbReference type="EMBL" id="QLNI01000027">
    <property type="protein sequence ID" value="RAM01398.1"/>
    <property type="molecule type" value="Genomic_DNA"/>
</dbReference>
<feature type="transmembrane region" description="Helical" evidence="9">
    <location>
        <begin position="20"/>
        <end position="46"/>
    </location>
</feature>
<keyword evidence="7 9" id="KW-1133">Transmembrane helix</keyword>
<evidence type="ECO:0000313" key="13">
    <source>
        <dbReference type="Proteomes" id="UP000248798"/>
    </source>
</evidence>
<keyword evidence="6" id="KW-0029">Amino-acid transport</keyword>
<reference evidence="11 14" key="2">
    <citation type="submission" date="2019-02" db="EMBL/GenBank/DDBJ databases">
        <title>Complete genome sequence of Desulfobacter hydrogenophilus AcRS1.</title>
        <authorList>
            <person name="Marietou A."/>
            <person name="Lund M.B."/>
            <person name="Marshall I.P.G."/>
            <person name="Schreiber L."/>
            <person name="Jorgensen B."/>
        </authorList>
    </citation>
    <scope>NUCLEOTIDE SEQUENCE [LARGE SCALE GENOMIC DNA]</scope>
    <source>
        <strain evidence="11 14">AcRS1</strain>
    </source>
</reference>
<keyword evidence="5 9" id="KW-0812">Transmembrane</keyword>
<keyword evidence="3 9" id="KW-0813">Transport</keyword>
<dbReference type="CDD" id="cd06261">
    <property type="entry name" value="TM_PBP2"/>
    <property type="match status" value="1"/>
</dbReference>
<evidence type="ECO:0000256" key="3">
    <source>
        <dbReference type="ARBA" id="ARBA00022448"/>
    </source>
</evidence>
<reference evidence="12 13" key="1">
    <citation type="submission" date="2018-06" db="EMBL/GenBank/DDBJ databases">
        <title>Complete Genome Sequence of Desulfobacter hydrogenophilus (DSM3380).</title>
        <authorList>
            <person name="Marietou A."/>
            <person name="Schreiber L."/>
            <person name="Marshall I."/>
            <person name="Jorgensen B."/>
        </authorList>
    </citation>
    <scope>NUCLEOTIDE SEQUENCE [LARGE SCALE GENOMIC DNA]</scope>
    <source>
        <strain evidence="12 13">DSM 3380</strain>
    </source>
</reference>
<evidence type="ECO:0000313" key="12">
    <source>
        <dbReference type="EMBL" id="RAM01398.1"/>
    </source>
</evidence>
<dbReference type="Proteomes" id="UP000248798">
    <property type="component" value="Unassembled WGS sequence"/>
</dbReference>
<comment type="similarity">
    <text evidence="2">Belongs to the binding-protein-dependent transport system permease family. HisMQ subfamily.</text>
</comment>
<dbReference type="Pfam" id="PF00528">
    <property type="entry name" value="BPD_transp_1"/>
    <property type="match status" value="1"/>
</dbReference>
<evidence type="ECO:0000259" key="10">
    <source>
        <dbReference type="PROSITE" id="PS50928"/>
    </source>
</evidence>
<feature type="transmembrane region" description="Helical" evidence="9">
    <location>
        <begin position="58"/>
        <end position="81"/>
    </location>
</feature>
<protein>
    <submittedName>
        <fullName evidence="12">Amino acid ABC transporter permease</fullName>
    </submittedName>
</protein>
<keyword evidence="14" id="KW-1185">Reference proteome</keyword>
<evidence type="ECO:0000256" key="9">
    <source>
        <dbReference type="RuleBase" id="RU363032"/>
    </source>
</evidence>
<dbReference type="OrthoDB" id="5365894at2"/>